<comment type="caution">
    <text evidence="22">The sequence shown here is derived from an EMBL/GenBank/DDBJ whole genome shotgun (WGS) entry which is preliminary data.</text>
</comment>
<dbReference type="GO" id="GO:0030488">
    <property type="term" value="P:tRNA methylation"/>
    <property type="evidence" value="ECO:0007669"/>
    <property type="project" value="TreeGrafter"/>
</dbReference>
<dbReference type="PANTHER" id="PTHR22808">
    <property type="entry name" value="NCL1 YEAST -RELATED NOL1/NOP2/FMU SUN DOMAIN-CONTAINING"/>
    <property type="match status" value="1"/>
</dbReference>
<evidence type="ECO:0000256" key="10">
    <source>
        <dbReference type="ARBA" id="ARBA00023242"/>
    </source>
</evidence>
<evidence type="ECO:0000256" key="4">
    <source>
        <dbReference type="ARBA" id="ARBA00022555"/>
    </source>
</evidence>
<organism evidence="22 23">
    <name type="scientific">Mionectes macconnelli</name>
    <name type="common">McConnell's flycatcher</name>
    <dbReference type="NCBI Taxonomy" id="254557"/>
    <lineage>
        <taxon>Eukaryota</taxon>
        <taxon>Metazoa</taxon>
        <taxon>Chordata</taxon>
        <taxon>Craniata</taxon>
        <taxon>Vertebrata</taxon>
        <taxon>Euteleostomi</taxon>
        <taxon>Archelosauria</taxon>
        <taxon>Archosauria</taxon>
        <taxon>Dinosauria</taxon>
        <taxon>Saurischia</taxon>
        <taxon>Theropoda</taxon>
        <taxon>Coelurosauria</taxon>
        <taxon>Aves</taxon>
        <taxon>Neognathae</taxon>
        <taxon>Neoaves</taxon>
        <taxon>Telluraves</taxon>
        <taxon>Australaves</taxon>
        <taxon>Passeriformes</taxon>
        <taxon>Tyrannidae</taxon>
        <taxon>Mionectes</taxon>
    </lineage>
</organism>
<evidence type="ECO:0000259" key="21">
    <source>
        <dbReference type="PROSITE" id="PS51686"/>
    </source>
</evidence>
<feature type="region of interest" description="Disordered" evidence="20">
    <location>
        <begin position="436"/>
        <end position="498"/>
    </location>
</feature>
<comment type="catalytic activity">
    <reaction evidence="14">
        <text>cytidine(49) in tRNA + S-adenosyl-L-methionine = 5-methylcytidine(49) in tRNA + S-adenosyl-L-homocysteine + H(+)</text>
        <dbReference type="Rhea" id="RHEA:42952"/>
        <dbReference type="Rhea" id="RHEA-COMP:10294"/>
        <dbReference type="Rhea" id="RHEA-COMP:10385"/>
        <dbReference type="ChEBI" id="CHEBI:15378"/>
        <dbReference type="ChEBI" id="CHEBI:57856"/>
        <dbReference type="ChEBI" id="CHEBI:59789"/>
        <dbReference type="ChEBI" id="CHEBI:74483"/>
        <dbReference type="ChEBI" id="CHEBI:82748"/>
    </reaction>
    <physiologicalReaction direction="left-to-right" evidence="14">
        <dbReference type="Rhea" id="RHEA:42953"/>
    </physiologicalReaction>
</comment>
<dbReference type="InterPro" id="IPR001678">
    <property type="entry name" value="MeTrfase_RsmB-F_NOP2_dom"/>
</dbReference>
<dbReference type="InterPro" id="IPR049560">
    <property type="entry name" value="MeTrfase_RsmB-F_NOP2_cat"/>
</dbReference>
<evidence type="ECO:0000256" key="12">
    <source>
        <dbReference type="ARBA" id="ARBA00032770"/>
    </source>
</evidence>
<evidence type="ECO:0000256" key="8">
    <source>
        <dbReference type="ARBA" id="ARBA00022694"/>
    </source>
</evidence>
<evidence type="ECO:0000256" key="14">
    <source>
        <dbReference type="ARBA" id="ARBA00048755"/>
    </source>
</evidence>
<dbReference type="PRINTS" id="PR02011">
    <property type="entry name" value="RCMTNCL1"/>
</dbReference>
<feature type="compositionally biased region" description="Gly residues" evidence="20">
    <location>
        <begin position="21"/>
        <end position="35"/>
    </location>
</feature>
<dbReference type="PANTHER" id="PTHR22808:SF1">
    <property type="entry name" value="RNA CYTOSINE-C(5)-METHYLTRANSFERASE NSUN2-RELATED"/>
    <property type="match status" value="1"/>
</dbReference>
<evidence type="ECO:0000256" key="16">
    <source>
        <dbReference type="ARBA" id="ARBA00049286"/>
    </source>
</evidence>
<evidence type="ECO:0000256" key="19">
    <source>
        <dbReference type="PROSITE-ProRule" id="PRU01023"/>
    </source>
</evidence>
<comment type="subcellular location">
    <subcellularLocation>
        <location evidence="1">Nucleus</location>
    </subcellularLocation>
    <subcellularLocation>
        <location evidence="2">Secreted</location>
        <location evidence="2">Extracellular exosome</location>
    </subcellularLocation>
</comment>
<dbReference type="GO" id="GO:0005576">
    <property type="term" value="C:extracellular region"/>
    <property type="evidence" value="ECO:0007669"/>
    <property type="project" value="UniProtKB-SubCell"/>
</dbReference>
<proteinExistence type="inferred from homology"/>
<dbReference type="PROSITE" id="PS51686">
    <property type="entry name" value="SAM_MT_RSMB_NOP"/>
    <property type="match status" value="1"/>
</dbReference>
<feature type="compositionally biased region" description="Basic residues" evidence="20">
    <location>
        <begin position="1"/>
        <end position="11"/>
    </location>
</feature>
<feature type="active site" description="Nucleophile" evidence="19">
    <location>
        <position position="321"/>
    </location>
</feature>
<sequence length="794" mass="90549">MGRRARDRRRQQQQQQRQERGGGGGGGAGDQAGWAGGYPEIVKENELFERYYRELGIVPAGEWDAFMAALREPLPATLRITGYRSHAKEILHCLKEKYFRELQDLEVDGQKVEMPQALSWYPEELAWHTNLSRKILRKSPQLEKFHQFLVSETECGNISRQEAVSMIPPLLLNVSPHHKILDMCAAPGSKTAQLIEMLHADMNVPFPKGFVIANDVDNKRCYLLVHQAKRLNSPCIMVVNHDASSIPNLQIDVDGRKEILFYDRILCDVPCSGDGTMRKNIDVWKKWTTQNSLQLHGLQLRIATRGVEQLAEGGRMVYSTCSLNPIENEAVIASLLEKSQGALELADVSSELPGLKRMPGITKWKVMLKDGQWFEEWKDVPLNRQTQIRPTMFPVKEEEKLKAMNLERCLRILPHHQNTGGFFVAVLIKKSPMPWNKRQPKVHQKLPQRTGDTEVTADNGSECITEEPILPENEESKKMQGLQNSDTEQSKKEGVCGPPPSKKMKLFGFKEDPFVFLPVDDPLFLPIQKFYALDPSFPKMNLLTRTQEGKKRQLYMVSKELRNVLLNNSEKMKVINTGIKVWSRNSDGEQFGCAFRLAQEGIYTLYPFIHARIINVCIEDVKILLTQENPFLSKFSSETQKKVKDMAMGSVVLKYDPDPEKPDDLQCPIVLCGWQGKTSLRAFVPKNERLHYLRMMGVEVFKAKRKDEELENKTEEEVQHKLAQTEEGMDVEDKELDLVTKMEAEIDKESSQSPVESSAMEIENNIEDSDQSSKNATTHISKEIKGMDMNNVKD</sequence>
<dbReference type="EMBL" id="VYZC01000106">
    <property type="protein sequence ID" value="NWS97758.1"/>
    <property type="molecule type" value="Genomic_DNA"/>
</dbReference>
<feature type="binding site" evidence="19">
    <location>
        <position position="242"/>
    </location>
    <ligand>
        <name>S-adenosyl-L-methionine</name>
        <dbReference type="ChEBI" id="CHEBI:59789"/>
    </ligand>
</feature>
<keyword evidence="7 19" id="KW-0949">S-adenosyl-L-methionine</keyword>
<dbReference type="InterPro" id="IPR023270">
    <property type="entry name" value="RCMT_NCL1"/>
</dbReference>
<feature type="non-terminal residue" evidence="22">
    <location>
        <position position="794"/>
    </location>
</feature>
<evidence type="ECO:0000256" key="5">
    <source>
        <dbReference type="ARBA" id="ARBA00022603"/>
    </source>
</evidence>
<evidence type="ECO:0000256" key="9">
    <source>
        <dbReference type="ARBA" id="ARBA00022884"/>
    </source>
</evidence>
<dbReference type="AlphaFoldDB" id="A0A7K5JV14"/>
<feature type="region of interest" description="Disordered" evidence="20">
    <location>
        <begin position="745"/>
        <end position="794"/>
    </location>
</feature>
<dbReference type="GO" id="GO:0016428">
    <property type="term" value="F:tRNA (cytidine-5-)-methyltransferase activity"/>
    <property type="evidence" value="ECO:0007669"/>
    <property type="project" value="InterPro"/>
</dbReference>
<dbReference type="Proteomes" id="UP000525714">
    <property type="component" value="Unassembled WGS sequence"/>
</dbReference>
<keyword evidence="9 19" id="KW-0694">RNA-binding</keyword>
<evidence type="ECO:0000313" key="23">
    <source>
        <dbReference type="Proteomes" id="UP000525714"/>
    </source>
</evidence>
<dbReference type="GO" id="GO:0000049">
    <property type="term" value="F:tRNA binding"/>
    <property type="evidence" value="ECO:0007669"/>
    <property type="project" value="UniProtKB-KW"/>
</dbReference>
<keyword evidence="5 19" id="KW-0489">Methyltransferase</keyword>
<comment type="similarity">
    <text evidence="19">Belongs to the class I-like SAM-binding methyltransferase superfamily. RsmB/NOP family.</text>
</comment>
<evidence type="ECO:0000256" key="11">
    <source>
        <dbReference type="ARBA" id="ARBA00032179"/>
    </source>
</evidence>
<protein>
    <recommendedName>
        <fullName evidence="3">tRNA (cytosine(34)-C(5))-methyltransferase</fullName>
        <ecNumber evidence="3">2.1.1.203</ecNumber>
    </recommendedName>
    <alternativeName>
        <fullName evidence="12">NOL1/NOP2/Sun domain family member 2</fullName>
    </alternativeName>
    <alternativeName>
        <fullName evidence="13">mRNA cytosine C(5)-methyltransferase</fullName>
    </alternativeName>
    <alternativeName>
        <fullName evidence="11">tRNA cytosine C(5)-methyltransferase</fullName>
    </alternativeName>
</protein>
<feature type="binding site" evidence="19">
    <location>
        <begin position="184"/>
        <end position="190"/>
    </location>
    <ligand>
        <name>S-adenosyl-L-methionine</name>
        <dbReference type="ChEBI" id="CHEBI:59789"/>
    </ligand>
</feature>
<evidence type="ECO:0000256" key="2">
    <source>
        <dbReference type="ARBA" id="ARBA00004550"/>
    </source>
</evidence>
<evidence type="ECO:0000256" key="6">
    <source>
        <dbReference type="ARBA" id="ARBA00022679"/>
    </source>
</evidence>
<comment type="catalytic activity">
    <reaction evidence="15">
        <text>cytidine(50) in tRNA + S-adenosyl-L-methionine = 5-methylcytidine(50) in tRNA + S-adenosyl-L-homocysteine + H(+)</text>
        <dbReference type="Rhea" id="RHEA:61488"/>
        <dbReference type="Rhea" id="RHEA-COMP:15838"/>
        <dbReference type="Rhea" id="RHEA-COMP:15839"/>
        <dbReference type="ChEBI" id="CHEBI:15378"/>
        <dbReference type="ChEBI" id="CHEBI:57856"/>
        <dbReference type="ChEBI" id="CHEBI:59789"/>
        <dbReference type="ChEBI" id="CHEBI:74483"/>
        <dbReference type="ChEBI" id="CHEBI:82748"/>
    </reaction>
    <physiologicalReaction direction="left-to-right" evidence="15">
        <dbReference type="Rhea" id="RHEA:61489"/>
    </physiologicalReaction>
</comment>
<comment type="catalytic activity">
    <reaction evidence="18">
        <text>a cytidine in mRNA + S-adenosyl-L-methionine = a 5-methylcytidine in mRNA + S-adenosyl-L-homocysteine + H(+)</text>
        <dbReference type="Rhea" id="RHEA:61464"/>
        <dbReference type="Rhea" id="RHEA-COMP:15145"/>
        <dbReference type="Rhea" id="RHEA-COMP:15826"/>
        <dbReference type="ChEBI" id="CHEBI:15378"/>
        <dbReference type="ChEBI" id="CHEBI:57856"/>
        <dbReference type="ChEBI" id="CHEBI:59789"/>
        <dbReference type="ChEBI" id="CHEBI:74483"/>
        <dbReference type="ChEBI" id="CHEBI:82748"/>
    </reaction>
    <physiologicalReaction direction="left-to-right" evidence="18">
        <dbReference type="Rhea" id="RHEA:61465"/>
    </physiologicalReaction>
</comment>
<evidence type="ECO:0000256" key="18">
    <source>
        <dbReference type="ARBA" id="ARBA00049365"/>
    </source>
</evidence>
<evidence type="ECO:0000256" key="17">
    <source>
        <dbReference type="ARBA" id="ARBA00049323"/>
    </source>
</evidence>
<dbReference type="Gene3D" id="3.40.50.150">
    <property type="entry name" value="Vaccinia Virus protein VP39"/>
    <property type="match status" value="1"/>
</dbReference>
<keyword evidence="10" id="KW-0539">Nucleus</keyword>
<dbReference type="InterPro" id="IPR057285">
    <property type="entry name" value="Pre-PUA_NSUN2"/>
</dbReference>
<evidence type="ECO:0000313" key="22">
    <source>
        <dbReference type="EMBL" id="NWS97758.1"/>
    </source>
</evidence>
<dbReference type="EC" id="2.1.1.203" evidence="3"/>
<evidence type="ECO:0000256" key="15">
    <source>
        <dbReference type="ARBA" id="ARBA00048936"/>
    </source>
</evidence>
<evidence type="ECO:0000256" key="13">
    <source>
        <dbReference type="ARBA" id="ARBA00032819"/>
    </source>
</evidence>
<reference evidence="22 23" key="1">
    <citation type="submission" date="2019-09" db="EMBL/GenBank/DDBJ databases">
        <title>Bird 10,000 Genomes (B10K) Project - Family phase.</title>
        <authorList>
            <person name="Zhang G."/>
        </authorList>
    </citation>
    <scope>NUCLEOTIDE SEQUENCE [LARGE SCALE GENOMIC DNA]</scope>
    <source>
        <strain evidence="22">B10K-DU-003-16</strain>
        <tissue evidence="22">Mixed tissue sample</tissue>
    </source>
</reference>
<feature type="binding site" evidence="19">
    <location>
        <position position="215"/>
    </location>
    <ligand>
        <name>S-adenosyl-L-methionine</name>
        <dbReference type="ChEBI" id="CHEBI:59789"/>
    </ligand>
</feature>
<evidence type="ECO:0000256" key="1">
    <source>
        <dbReference type="ARBA" id="ARBA00004123"/>
    </source>
</evidence>
<dbReference type="Pfam" id="PF01189">
    <property type="entry name" value="Methyltr_RsmB-F"/>
    <property type="match status" value="1"/>
</dbReference>
<keyword evidence="6 19" id="KW-0808">Transferase</keyword>
<dbReference type="InterPro" id="IPR057286">
    <property type="entry name" value="PUA_NSUN2"/>
</dbReference>
<evidence type="ECO:0000256" key="3">
    <source>
        <dbReference type="ARBA" id="ARBA00012629"/>
    </source>
</evidence>
<evidence type="ECO:0000256" key="20">
    <source>
        <dbReference type="SAM" id="MobiDB-lite"/>
    </source>
</evidence>
<dbReference type="GO" id="GO:0005737">
    <property type="term" value="C:cytoplasm"/>
    <property type="evidence" value="ECO:0007669"/>
    <property type="project" value="TreeGrafter"/>
</dbReference>
<feature type="region of interest" description="Disordered" evidence="20">
    <location>
        <begin position="1"/>
        <end position="35"/>
    </location>
</feature>
<keyword evidence="4" id="KW-0820">tRNA-binding</keyword>
<dbReference type="Pfam" id="PF25378">
    <property type="entry name" value="PUA_NSUN2"/>
    <property type="match status" value="1"/>
</dbReference>
<dbReference type="InterPro" id="IPR029063">
    <property type="entry name" value="SAM-dependent_MTases_sf"/>
</dbReference>
<comment type="catalytic activity">
    <reaction evidence="16">
        <text>cytidine(34) in tRNA precursor + S-adenosyl-L-methionine = 5-methylcytidine(34) in tRNA precursor + S-adenosyl-L-homocysteine + H(+)</text>
        <dbReference type="Rhea" id="RHEA:42940"/>
        <dbReference type="Rhea" id="RHEA-COMP:10291"/>
        <dbReference type="Rhea" id="RHEA-COMP:10295"/>
        <dbReference type="ChEBI" id="CHEBI:15378"/>
        <dbReference type="ChEBI" id="CHEBI:57856"/>
        <dbReference type="ChEBI" id="CHEBI:59789"/>
        <dbReference type="ChEBI" id="CHEBI:74483"/>
        <dbReference type="ChEBI" id="CHEBI:82748"/>
        <dbReference type="EC" id="2.1.1.203"/>
    </reaction>
    <physiologicalReaction direction="left-to-right" evidence="16">
        <dbReference type="Rhea" id="RHEA:42941"/>
    </physiologicalReaction>
</comment>
<dbReference type="Pfam" id="PF25376">
    <property type="entry name" value="Pre-PUA_NSUN2"/>
    <property type="match status" value="1"/>
</dbReference>
<dbReference type="PRINTS" id="PR02008">
    <property type="entry name" value="RCMTFAMILY"/>
</dbReference>
<keyword evidence="8" id="KW-0819">tRNA processing</keyword>
<feature type="compositionally biased region" description="Basic and acidic residues" evidence="20">
    <location>
        <begin position="780"/>
        <end position="794"/>
    </location>
</feature>
<dbReference type="GO" id="GO:0005634">
    <property type="term" value="C:nucleus"/>
    <property type="evidence" value="ECO:0007669"/>
    <property type="project" value="UniProtKB-SubCell"/>
</dbReference>
<dbReference type="InterPro" id="IPR023267">
    <property type="entry name" value="RCMT"/>
</dbReference>
<name>A0A7K5JV14_9TYRA</name>
<dbReference type="SUPFAM" id="SSF53335">
    <property type="entry name" value="S-adenosyl-L-methionine-dependent methyltransferases"/>
    <property type="match status" value="1"/>
</dbReference>
<feature type="non-terminal residue" evidence="22">
    <location>
        <position position="1"/>
    </location>
</feature>
<feature type="domain" description="SAM-dependent MTase RsmB/NOP-type" evidence="21">
    <location>
        <begin position="66"/>
        <end position="430"/>
    </location>
</feature>
<accession>A0A7K5JV14</accession>
<keyword evidence="23" id="KW-1185">Reference proteome</keyword>
<evidence type="ECO:0000256" key="7">
    <source>
        <dbReference type="ARBA" id="ARBA00022691"/>
    </source>
</evidence>
<feature type="binding site" evidence="19">
    <location>
        <position position="268"/>
    </location>
    <ligand>
        <name>S-adenosyl-L-methionine</name>
        <dbReference type="ChEBI" id="CHEBI:59789"/>
    </ligand>
</feature>
<comment type="catalytic activity">
    <reaction evidence="17">
        <text>cytidine(48) in tRNA + S-adenosyl-L-methionine = 5-methylcytidine(48) in tRNA + S-adenosyl-L-homocysteine + H(+)</text>
        <dbReference type="Rhea" id="RHEA:42948"/>
        <dbReference type="Rhea" id="RHEA-COMP:10293"/>
        <dbReference type="Rhea" id="RHEA-COMP:10297"/>
        <dbReference type="ChEBI" id="CHEBI:15378"/>
        <dbReference type="ChEBI" id="CHEBI:57856"/>
        <dbReference type="ChEBI" id="CHEBI:59789"/>
        <dbReference type="ChEBI" id="CHEBI:74483"/>
        <dbReference type="ChEBI" id="CHEBI:82748"/>
    </reaction>
    <physiologicalReaction direction="left-to-right" evidence="17">
        <dbReference type="Rhea" id="RHEA:42949"/>
    </physiologicalReaction>
</comment>
<gene>
    <name evidence="22" type="primary">Nsun2</name>
    <name evidence="22" type="ORF">MIOMAC_R04848</name>
</gene>